<dbReference type="AlphaFoldDB" id="A0A9W6JNT3"/>
<accession>A0A9W6JNT3</accession>
<reference evidence="1" key="2">
    <citation type="submission" date="2023-01" db="EMBL/GenBank/DDBJ databases">
        <authorList>
            <person name="Sun Q."/>
            <person name="Evtushenko L."/>
        </authorList>
    </citation>
    <scope>NUCLEOTIDE SEQUENCE</scope>
    <source>
        <strain evidence="1">VKM B-2748</strain>
    </source>
</reference>
<proteinExistence type="predicted"/>
<protein>
    <recommendedName>
        <fullName evidence="3">Polymerase nucleotidyl transferase domain-containing protein</fullName>
    </recommendedName>
</protein>
<dbReference type="EMBL" id="BSFL01000001">
    <property type="protein sequence ID" value="GLK79250.1"/>
    <property type="molecule type" value="Genomic_DNA"/>
</dbReference>
<evidence type="ECO:0000313" key="2">
    <source>
        <dbReference type="Proteomes" id="UP001143309"/>
    </source>
</evidence>
<sequence>MRRRAAVAALCTLADGVGVIASGSTWYLFGSVDREESGAADIDLLILCCDADQADRLRNSIDLDMLGLPLDLSLMTYDEAKESGAIALQRARKIHPEAN</sequence>
<reference evidence="1" key="1">
    <citation type="journal article" date="2014" name="Int. J. Syst. Evol. Microbiol.">
        <title>Complete genome sequence of Corynebacterium casei LMG S-19264T (=DSM 44701T), isolated from a smear-ripened cheese.</title>
        <authorList>
            <consortium name="US DOE Joint Genome Institute (JGI-PGF)"/>
            <person name="Walter F."/>
            <person name="Albersmeier A."/>
            <person name="Kalinowski J."/>
            <person name="Ruckert C."/>
        </authorList>
    </citation>
    <scope>NUCLEOTIDE SEQUENCE</scope>
    <source>
        <strain evidence="1">VKM B-2748</strain>
    </source>
</reference>
<organism evidence="1 2">
    <name type="scientific">Methylopila turkensis</name>
    <dbReference type="NCBI Taxonomy" id="1437816"/>
    <lineage>
        <taxon>Bacteria</taxon>
        <taxon>Pseudomonadati</taxon>
        <taxon>Pseudomonadota</taxon>
        <taxon>Alphaproteobacteria</taxon>
        <taxon>Hyphomicrobiales</taxon>
        <taxon>Methylopilaceae</taxon>
        <taxon>Methylopila</taxon>
    </lineage>
</organism>
<dbReference type="InterPro" id="IPR043519">
    <property type="entry name" value="NT_sf"/>
</dbReference>
<dbReference type="Proteomes" id="UP001143309">
    <property type="component" value="Unassembled WGS sequence"/>
</dbReference>
<evidence type="ECO:0000313" key="1">
    <source>
        <dbReference type="EMBL" id="GLK79250.1"/>
    </source>
</evidence>
<dbReference type="RefSeq" id="WP_271199715.1">
    <property type="nucleotide sequence ID" value="NZ_BSFL01000001.1"/>
</dbReference>
<comment type="caution">
    <text evidence="1">The sequence shown here is derived from an EMBL/GenBank/DDBJ whole genome shotgun (WGS) entry which is preliminary data.</text>
</comment>
<gene>
    <name evidence="1" type="ORF">GCM10008174_09910</name>
</gene>
<evidence type="ECO:0008006" key="3">
    <source>
        <dbReference type="Google" id="ProtNLM"/>
    </source>
</evidence>
<dbReference type="SUPFAM" id="SSF81301">
    <property type="entry name" value="Nucleotidyltransferase"/>
    <property type="match status" value="1"/>
</dbReference>
<name>A0A9W6JNT3_9HYPH</name>
<keyword evidence="2" id="KW-1185">Reference proteome</keyword>